<comment type="caution">
    <text evidence="2">The sequence shown here is derived from an EMBL/GenBank/DDBJ whole genome shotgun (WGS) entry which is preliminary data.</text>
</comment>
<evidence type="ECO:0000259" key="1">
    <source>
        <dbReference type="Pfam" id="PF07796"/>
    </source>
</evidence>
<sequence>MAPALIIACGALARELTAVIGANGWQHVQVQCLPAELHNRPEKIPEAVRAKIHAARGRFAHILVAYADCGTGGLLDRVLEAESVERLPGAHCYEFYAGTPAFMALADAEPGSFYLTDFLVRHFDRLVIRELGIERHPELASQYFGNYRRLVYLAQHEDAHLRALAEQAAERLGLAFEYRFTGYGDLERSVIRFQRGALSDPSAE</sequence>
<dbReference type="Pfam" id="PF07796">
    <property type="entry name" value="DUF1638"/>
    <property type="match status" value="1"/>
</dbReference>
<dbReference type="EMBL" id="JAEKFT010000010">
    <property type="protein sequence ID" value="MBT0961586.1"/>
    <property type="molecule type" value="Genomic_DNA"/>
</dbReference>
<keyword evidence="3" id="KW-1185">Reference proteome</keyword>
<proteinExistence type="predicted"/>
<dbReference type="RefSeq" id="WP_214361344.1">
    <property type="nucleotide sequence ID" value="NZ_JAEKFT010000010.1"/>
</dbReference>
<dbReference type="Proteomes" id="UP000694660">
    <property type="component" value="Unassembled WGS sequence"/>
</dbReference>
<dbReference type="AlphaFoldDB" id="A0A944HCY5"/>
<evidence type="ECO:0000313" key="3">
    <source>
        <dbReference type="Proteomes" id="UP000694660"/>
    </source>
</evidence>
<accession>A0A944HCY5</accession>
<evidence type="ECO:0000313" key="2">
    <source>
        <dbReference type="EMBL" id="MBT0961586.1"/>
    </source>
</evidence>
<gene>
    <name evidence="2" type="ORF">I8J34_10435</name>
</gene>
<organism evidence="2 3">
    <name type="scientific">Denitromonas iodatirespirans</name>
    <dbReference type="NCBI Taxonomy" id="2795389"/>
    <lineage>
        <taxon>Bacteria</taxon>
        <taxon>Pseudomonadati</taxon>
        <taxon>Pseudomonadota</taxon>
        <taxon>Betaproteobacteria</taxon>
        <taxon>Rhodocyclales</taxon>
        <taxon>Zoogloeaceae</taxon>
        <taxon>Denitromonas</taxon>
    </lineage>
</organism>
<feature type="domain" description="DUF1638" evidence="1">
    <location>
        <begin position="32"/>
        <end position="188"/>
    </location>
</feature>
<reference evidence="3" key="1">
    <citation type="journal article" date="2022" name="ISME J.">
        <title>Genetic and phylogenetic analysis of dissimilatory iodate-reducing bacteria identifies potential niches across the world's oceans.</title>
        <authorList>
            <person name="Reyes-Umana V."/>
            <person name="Henning Z."/>
            <person name="Lee K."/>
            <person name="Barnum T.P."/>
            <person name="Coates J.D."/>
        </authorList>
    </citation>
    <scope>NUCLEOTIDE SEQUENCE [LARGE SCALE GENOMIC DNA]</scope>
    <source>
        <strain evidence="3">IR12</strain>
    </source>
</reference>
<name>A0A944HCY5_DENI1</name>
<protein>
    <submittedName>
        <fullName evidence="2">DUF1638 domain-containing protein</fullName>
    </submittedName>
</protein>
<dbReference type="InterPro" id="IPR012437">
    <property type="entry name" value="DUF1638"/>
</dbReference>